<evidence type="ECO:0000313" key="11">
    <source>
        <dbReference type="Proteomes" id="UP001186944"/>
    </source>
</evidence>
<dbReference type="Gene3D" id="3.30.160.60">
    <property type="entry name" value="Classic Zinc Finger"/>
    <property type="match status" value="3"/>
</dbReference>
<keyword evidence="11" id="KW-1185">Reference proteome</keyword>
<feature type="compositionally biased region" description="Acidic residues" evidence="8">
    <location>
        <begin position="602"/>
        <end position="632"/>
    </location>
</feature>
<dbReference type="Proteomes" id="UP001186944">
    <property type="component" value="Unassembled WGS sequence"/>
</dbReference>
<accession>A0AA88Y7T4</accession>
<keyword evidence="4 7" id="KW-0863">Zinc-finger</keyword>
<feature type="compositionally biased region" description="Polar residues" evidence="8">
    <location>
        <begin position="287"/>
        <end position="307"/>
    </location>
</feature>
<feature type="compositionally biased region" description="Polar residues" evidence="8">
    <location>
        <begin position="391"/>
        <end position="401"/>
    </location>
</feature>
<evidence type="ECO:0000256" key="6">
    <source>
        <dbReference type="ARBA" id="ARBA00023242"/>
    </source>
</evidence>
<comment type="subcellular location">
    <subcellularLocation>
        <location evidence="1">Nucleus</location>
    </subcellularLocation>
</comment>
<organism evidence="10 11">
    <name type="scientific">Pinctada imbricata</name>
    <name type="common">Atlantic pearl-oyster</name>
    <name type="synonym">Pinctada martensii</name>
    <dbReference type="NCBI Taxonomy" id="66713"/>
    <lineage>
        <taxon>Eukaryota</taxon>
        <taxon>Metazoa</taxon>
        <taxon>Spiralia</taxon>
        <taxon>Lophotrochozoa</taxon>
        <taxon>Mollusca</taxon>
        <taxon>Bivalvia</taxon>
        <taxon>Autobranchia</taxon>
        <taxon>Pteriomorphia</taxon>
        <taxon>Pterioida</taxon>
        <taxon>Pterioidea</taxon>
        <taxon>Pteriidae</taxon>
        <taxon>Pinctada</taxon>
    </lineage>
</organism>
<dbReference type="GO" id="GO:0000981">
    <property type="term" value="F:DNA-binding transcription factor activity, RNA polymerase II-specific"/>
    <property type="evidence" value="ECO:0007669"/>
    <property type="project" value="TreeGrafter"/>
</dbReference>
<dbReference type="SUPFAM" id="SSF57667">
    <property type="entry name" value="beta-beta-alpha zinc fingers"/>
    <property type="match status" value="3"/>
</dbReference>
<feature type="compositionally biased region" description="Basic and acidic residues" evidence="8">
    <location>
        <begin position="534"/>
        <end position="546"/>
    </location>
</feature>
<keyword evidence="2" id="KW-0479">Metal-binding</keyword>
<dbReference type="SMART" id="SM00355">
    <property type="entry name" value="ZnF_C2H2"/>
    <property type="match status" value="9"/>
</dbReference>
<feature type="compositionally biased region" description="Polar residues" evidence="8">
    <location>
        <begin position="264"/>
        <end position="278"/>
    </location>
</feature>
<keyword evidence="5" id="KW-0862">Zinc</keyword>
<evidence type="ECO:0000256" key="8">
    <source>
        <dbReference type="SAM" id="MobiDB-lite"/>
    </source>
</evidence>
<dbReference type="AlphaFoldDB" id="A0AA88Y7T4"/>
<dbReference type="InterPro" id="IPR013087">
    <property type="entry name" value="Znf_C2H2_type"/>
</dbReference>
<feature type="compositionally biased region" description="Basic and acidic residues" evidence="8">
    <location>
        <begin position="731"/>
        <end position="743"/>
    </location>
</feature>
<protein>
    <recommendedName>
        <fullName evidence="9">C2H2-type domain-containing protein</fullName>
    </recommendedName>
</protein>
<feature type="region of interest" description="Disordered" evidence="8">
    <location>
        <begin position="369"/>
        <end position="401"/>
    </location>
</feature>
<feature type="region of interest" description="Disordered" evidence="8">
    <location>
        <begin position="264"/>
        <end position="307"/>
    </location>
</feature>
<feature type="compositionally biased region" description="Basic and acidic residues" evidence="8">
    <location>
        <begin position="586"/>
        <end position="597"/>
    </location>
</feature>
<reference evidence="10" key="1">
    <citation type="submission" date="2019-08" db="EMBL/GenBank/DDBJ databases">
        <title>The improved chromosome-level genome for the pearl oyster Pinctada fucata martensii using PacBio sequencing and Hi-C.</title>
        <authorList>
            <person name="Zheng Z."/>
        </authorList>
    </citation>
    <scope>NUCLEOTIDE SEQUENCE</scope>
    <source>
        <strain evidence="10">ZZ-2019</strain>
        <tissue evidence="10">Adductor muscle</tissue>
    </source>
</reference>
<feature type="region of interest" description="Disordered" evidence="8">
    <location>
        <begin position="586"/>
        <end position="635"/>
    </location>
</feature>
<keyword evidence="3" id="KW-0677">Repeat</keyword>
<dbReference type="GO" id="GO:0008270">
    <property type="term" value="F:zinc ion binding"/>
    <property type="evidence" value="ECO:0007669"/>
    <property type="project" value="UniProtKB-KW"/>
</dbReference>
<feature type="domain" description="C2H2-type" evidence="9">
    <location>
        <begin position="1225"/>
        <end position="1258"/>
    </location>
</feature>
<feature type="domain" description="C2H2-type" evidence="9">
    <location>
        <begin position="1166"/>
        <end position="1188"/>
    </location>
</feature>
<feature type="domain" description="C2H2-type" evidence="9">
    <location>
        <begin position="1139"/>
        <end position="1166"/>
    </location>
</feature>
<evidence type="ECO:0000259" key="9">
    <source>
        <dbReference type="PROSITE" id="PS50157"/>
    </source>
</evidence>
<feature type="domain" description="C2H2-type" evidence="9">
    <location>
        <begin position="1197"/>
        <end position="1224"/>
    </location>
</feature>
<dbReference type="PROSITE" id="PS00028">
    <property type="entry name" value="ZINC_FINGER_C2H2_1"/>
    <property type="match status" value="4"/>
</dbReference>
<feature type="domain" description="C2H2-type" evidence="9">
    <location>
        <begin position="1073"/>
        <end position="1101"/>
    </location>
</feature>
<evidence type="ECO:0000256" key="2">
    <source>
        <dbReference type="ARBA" id="ARBA00022723"/>
    </source>
</evidence>
<evidence type="ECO:0000256" key="7">
    <source>
        <dbReference type="PROSITE-ProRule" id="PRU00042"/>
    </source>
</evidence>
<evidence type="ECO:0000256" key="5">
    <source>
        <dbReference type="ARBA" id="ARBA00022833"/>
    </source>
</evidence>
<proteinExistence type="predicted"/>
<dbReference type="GO" id="GO:0005634">
    <property type="term" value="C:nucleus"/>
    <property type="evidence" value="ECO:0007669"/>
    <property type="project" value="UniProtKB-SubCell"/>
</dbReference>
<comment type="caution">
    <text evidence="10">The sequence shown here is derived from an EMBL/GenBank/DDBJ whole genome shotgun (WGS) entry which is preliminary data.</text>
</comment>
<dbReference type="PANTHER" id="PTHR24394">
    <property type="entry name" value="ZINC FINGER PROTEIN"/>
    <property type="match status" value="1"/>
</dbReference>
<evidence type="ECO:0000256" key="4">
    <source>
        <dbReference type="ARBA" id="ARBA00022771"/>
    </source>
</evidence>
<gene>
    <name evidence="10" type="ORF">FSP39_014031</name>
</gene>
<dbReference type="EMBL" id="VSWD01000006">
    <property type="protein sequence ID" value="KAK3100058.1"/>
    <property type="molecule type" value="Genomic_DNA"/>
</dbReference>
<dbReference type="PROSITE" id="PS50157">
    <property type="entry name" value="ZINC_FINGER_C2H2_2"/>
    <property type="match status" value="5"/>
</dbReference>
<dbReference type="PANTHER" id="PTHR24394:SF29">
    <property type="entry name" value="MYONEURIN"/>
    <property type="match status" value="1"/>
</dbReference>
<evidence type="ECO:0000256" key="1">
    <source>
        <dbReference type="ARBA" id="ARBA00004123"/>
    </source>
</evidence>
<dbReference type="InterPro" id="IPR036236">
    <property type="entry name" value="Znf_C2H2_sf"/>
</dbReference>
<keyword evidence="6" id="KW-0539">Nucleus</keyword>
<feature type="region of interest" description="Disordered" evidence="8">
    <location>
        <begin position="713"/>
        <end position="743"/>
    </location>
</feature>
<evidence type="ECO:0000256" key="3">
    <source>
        <dbReference type="ARBA" id="ARBA00022737"/>
    </source>
</evidence>
<dbReference type="Pfam" id="PF00096">
    <property type="entry name" value="zf-C2H2"/>
    <property type="match status" value="5"/>
</dbReference>
<feature type="compositionally biased region" description="Polar residues" evidence="8">
    <location>
        <begin position="713"/>
        <end position="730"/>
    </location>
</feature>
<feature type="region of interest" description="Disordered" evidence="8">
    <location>
        <begin position="529"/>
        <end position="548"/>
    </location>
</feature>
<name>A0AA88Y7T4_PINIB</name>
<sequence>MDTEETKKSLKHPSIIPGVRHCSVKLHRLEEKLGIQCTVKKGGTHLSASSYSENLIMQMELAWKKRFSPNKSQSKTNCHHASPKLDVKTEFERHGVKDEDSGLLIEIGNVGRLFNIDKNGTVKERLSGSASTQQMKYELPDENTKECMLKRSYTPDINTDKEKKKNVTKVKIEHECNIESWIHRKIKREKIPLSDNHEDSHENYYKQISRPMRSTVHAKKDTGGKKMKLMSATEPVKTARDAYHLTVAHTFDSCKELTEETLLTQNRKSGSDSGNLGNEQIEETENVRSSQKSAVDSTSQTRMSGNQRIASIPLQFQISTNDSANLQQTSTIDSSESLTVGNTWNGSITSSQQSLTTKHKNINTSHQAEINRNSPSGIPSIEGMSPGLTIETPSNHDNVNENQTQATVPKLNQCVGQLSELSAVNLLIPPKNIESGLKVTLNYSSNIQDSVLHTDKFTVQTEVIRNSTNIFTQWQPSSATGSFKVLKEILSRRSVNETSDNIITPGHCVEERTDGSQVQTETALDLQCQYNSTDSRRNEAKQKTSDNDIFEPLTTTVLVGERVETLDKDQNQAETTLDLQCQDKSRYSLRNVEKPKTYAESSDSEQSDDDDSDDTSDESYEEDSDEFDTEDDERVRIINVADVSTKGSTSANTGLNNHVRIWDKVQQRRDMKMSVNIPLRDVLYILGLSERSEERQGFLIFQHDVNTSLTFSQVSSSRRNVPRNQNQEKSITNEREAKRHTEGKHVLTKGRVVEKSPANLKAGGTSSIENLESGKLQAEGTRSGENLELEKKLVLLDKEAKALEDKWKYMYGEEGTFTNLHKVQKCLNWQMCVYDDSEAFRKFFDFVEWNCFMRCTVCMKVFETFADYIYHSNVEPKCSKENRMPQSKGLKQCRRCKKSNFKTGGFVRHMLKMKSHGSASCAYVPKPRFLDAHKDTKQTSKEYNTCEKPYAELSVDARETTDLCDHDYSSAASCTEKPNALERVTLSRKGAHVNSKASAENEAKWLNTFEPGFQCKVCSDKRRVFISLYQAIRHIKKQHTNEEDTELYYRKKVYYNGTETLFVKRSQNRSEGYLCSICGKSFKQKHSYHAHLVTVHKDIPPKDLGVKNEVILCQHCGKSFSIHQRRKYRNHSFTHTEPVKCEVCNTSFKNKSSYLRHLSIHQNIQNTCKECGKTYENKWNYQQHLRNHRLNASERKYKCEVCDKTFMYKHHLTNHSVVHSTSRQFACNDCGMTFKLKHHLKNHLEKACPKRKQHQNSS</sequence>
<evidence type="ECO:0000313" key="10">
    <source>
        <dbReference type="EMBL" id="KAK3100058.1"/>
    </source>
</evidence>